<dbReference type="EMBL" id="JAGMVJ010000011">
    <property type="protein sequence ID" value="KAH7086162.1"/>
    <property type="molecule type" value="Genomic_DNA"/>
</dbReference>
<reference evidence="2" key="1">
    <citation type="journal article" date="2021" name="Nat. Commun.">
        <title>Genetic determinants of endophytism in the Arabidopsis root mycobiome.</title>
        <authorList>
            <person name="Mesny F."/>
            <person name="Miyauchi S."/>
            <person name="Thiergart T."/>
            <person name="Pickel B."/>
            <person name="Atanasova L."/>
            <person name="Karlsson M."/>
            <person name="Huettel B."/>
            <person name="Barry K.W."/>
            <person name="Haridas S."/>
            <person name="Chen C."/>
            <person name="Bauer D."/>
            <person name="Andreopoulos W."/>
            <person name="Pangilinan J."/>
            <person name="LaButti K."/>
            <person name="Riley R."/>
            <person name="Lipzen A."/>
            <person name="Clum A."/>
            <person name="Drula E."/>
            <person name="Henrissat B."/>
            <person name="Kohler A."/>
            <person name="Grigoriev I.V."/>
            <person name="Martin F.M."/>
            <person name="Hacquard S."/>
        </authorList>
    </citation>
    <scope>NUCLEOTIDE SEQUENCE</scope>
    <source>
        <strain evidence="2">MPI-SDFR-AT-0120</strain>
    </source>
</reference>
<feature type="region of interest" description="Disordered" evidence="1">
    <location>
        <begin position="75"/>
        <end position="200"/>
    </location>
</feature>
<protein>
    <submittedName>
        <fullName evidence="2">Uncharacterized protein</fullName>
    </submittedName>
</protein>
<evidence type="ECO:0000313" key="2">
    <source>
        <dbReference type="EMBL" id="KAH7086162.1"/>
    </source>
</evidence>
<comment type="caution">
    <text evidence="2">The sequence shown here is derived from an EMBL/GenBank/DDBJ whole genome shotgun (WGS) entry which is preliminary data.</text>
</comment>
<accession>A0A8K0R413</accession>
<organism evidence="2 3">
    <name type="scientific">Paraphoma chrysanthemicola</name>
    <dbReference type="NCBI Taxonomy" id="798071"/>
    <lineage>
        <taxon>Eukaryota</taxon>
        <taxon>Fungi</taxon>
        <taxon>Dikarya</taxon>
        <taxon>Ascomycota</taxon>
        <taxon>Pezizomycotina</taxon>
        <taxon>Dothideomycetes</taxon>
        <taxon>Pleosporomycetidae</taxon>
        <taxon>Pleosporales</taxon>
        <taxon>Pleosporineae</taxon>
        <taxon>Phaeosphaeriaceae</taxon>
        <taxon>Paraphoma</taxon>
    </lineage>
</organism>
<proteinExistence type="predicted"/>
<feature type="compositionally biased region" description="Basic and acidic residues" evidence="1">
    <location>
        <begin position="82"/>
        <end position="102"/>
    </location>
</feature>
<dbReference type="AlphaFoldDB" id="A0A8K0R413"/>
<feature type="compositionally biased region" description="Polar residues" evidence="1">
    <location>
        <begin position="183"/>
        <end position="194"/>
    </location>
</feature>
<name>A0A8K0R413_9PLEO</name>
<dbReference type="Proteomes" id="UP000813461">
    <property type="component" value="Unassembled WGS sequence"/>
</dbReference>
<sequence>MVMFKFSNVKLASNKDKDVGTLLECTHKLLHQASPFDCMSYLEYGGQDLLYRGFYQRLPDIWDACSPDGKVRHYKSRNRKRKENEDRETAPKDEEDAARNSEDIEEELFNLSEETREQMKTNDTQDLEVKTSSKPLPNDVGKAEKTPPNNEAQPKKRCGQADIQDACTKPPPASLGKEEPDTKSASAPGSTGANETRPIETEYLDVEHSVIDATQHIALTKDKSTDASKTQSIDTLYIDAEDGNADVNVTPHTRTTANTRADD</sequence>
<keyword evidence="3" id="KW-1185">Reference proteome</keyword>
<evidence type="ECO:0000256" key="1">
    <source>
        <dbReference type="SAM" id="MobiDB-lite"/>
    </source>
</evidence>
<gene>
    <name evidence="2" type="ORF">FB567DRAFT_593112</name>
</gene>
<evidence type="ECO:0000313" key="3">
    <source>
        <dbReference type="Proteomes" id="UP000813461"/>
    </source>
</evidence>